<evidence type="ECO:0000313" key="16">
    <source>
        <dbReference type="EMBL" id="KAF2486390.1"/>
    </source>
</evidence>
<keyword evidence="9 14" id="KW-0443">Lipid metabolism</keyword>
<keyword evidence="6 14" id="KW-0812">Transmembrane</keyword>
<evidence type="ECO:0000256" key="5">
    <source>
        <dbReference type="ARBA" id="ARBA00022516"/>
    </source>
</evidence>
<evidence type="ECO:0000256" key="15">
    <source>
        <dbReference type="SAM" id="MobiDB-lite"/>
    </source>
</evidence>
<dbReference type="UniPathway" id="UPA00094"/>
<comment type="function">
    <text evidence="14">Catalyzes the third of the four reactions of the long-chain fatty acids elongation cycle. This endoplasmic reticulum-bound enzymatic process, allows the addition of two carbons to the chain of long- and very long-chain fatty acids/VLCFAs per cycle. This enzyme catalyzes the dehydration of the 3-hydroxyacyl-CoA intermediate into trans-2,3-enoyl-CoA, within each cycle of fatty acid elongation. Thereby, it participates to the production of VLCFAs of different chain lengths that are involved in multiple biological processes as precursors of membrane lipids and lipid mediators.</text>
</comment>
<evidence type="ECO:0000256" key="1">
    <source>
        <dbReference type="ARBA" id="ARBA00004141"/>
    </source>
</evidence>
<keyword evidence="11 14" id="KW-0275">Fatty acid biosynthesis</keyword>
<dbReference type="AlphaFoldDB" id="A0A6A6Q1X2"/>
<evidence type="ECO:0000256" key="4">
    <source>
        <dbReference type="ARBA" id="ARBA00013122"/>
    </source>
</evidence>
<evidence type="ECO:0000256" key="9">
    <source>
        <dbReference type="ARBA" id="ARBA00023098"/>
    </source>
</evidence>
<keyword evidence="8 14" id="KW-1133">Transmembrane helix</keyword>
<dbReference type="Proteomes" id="UP000799767">
    <property type="component" value="Unassembled WGS sequence"/>
</dbReference>
<dbReference type="GeneID" id="54473663"/>
<reference evidence="16" key="1">
    <citation type="journal article" date="2020" name="Stud. Mycol.">
        <title>101 Dothideomycetes genomes: a test case for predicting lifestyles and emergence of pathogens.</title>
        <authorList>
            <person name="Haridas S."/>
            <person name="Albert R."/>
            <person name="Binder M."/>
            <person name="Bloem J."/>
            <person name="Labutti K."/>
            <person name="Salamov A."/>
            <person name="Andreopoulos B."/>
            <person name="Baker S."/>
            <person name="Barry K."/>
            <person name="Bills G."/>
            <person name="Bluhm B."/>
            <person name="Cannon C."/>
            <person name="Castanera R."/>
            <person name="Culley D."/>
            <person name="Daum C."/>
            <person name="Ezra D."/>
            <person name="Gonzalez J."/>
            <person name="Henrissat B."/>
            <person name="Kuo A."/>
            <person name="Liang C."/>
            <person name="Lipzen A."/>
            <person name="Lutzoni F."/>
            <person name="Magnuson J."/>
            <person name="Mondo S."/>
            <person name="Nolan M."/>
            <person name="Ohm R."/>
            <person name="Pangilinan J."/>
            <person name="Park H.-J."/>
            <person name="Ramirez L."/>
            <person name="Alfaro M."/>
            <person name="Sun H."/>
            <person name="Tritt A."/>
            <person name="Yoshinaga Y."/>
            <person name="Zwiers L.-H."/>
            <person name="Turgeon B."/>
            <person name="Goodwin S."/>
            <person name="Spatafora J."/>
            <person name="Crous P."/>
            <person name="Grigoriev I."/>
        </authorList>
    </citation>
    <scope>NUCLEOTIDE SEQUENCE</scope>
    <source>
        <strain evidence="16">CBS 113389</strain>
    </source>
</reference>
<comment type="subcellular location">
    <subcellularLocation>
        <location evidence="14">Endoplasmic reticulum membrane</location>
        <topology evidence="14">Multi-pass membrane protein</topology>
    </subcellularLocation>
    <subcellularLocation>
        <location evidence="1">Membrane</location>
        <topology evidence="1">Multi-pass membrane protein</topology>
    </subcellularLocation>
</comment>
<evidence type="ECO:0000256" key="10">
    <source>
        <dbReference type="ARBA" id="ARBA00023136"/>
    </source>
</evidence>
<evidence type="ECO:0000256" key="14">
    <source>
        <dbReference type="RuleBase" id="RU363109"/>
    </source>
</evidence>
<dbReference type="GO" id="GO:0102158">
    <property type="term" value="F:very-long-chain (3R)-3-hydroxyacyl-CoA dehydratase activity"/>
    <property type="evidence" value="ECO:0007669"/>
    <property type="project" value="UniProtKB-EC"/>
</dbReference>
<feature type="region of interest" description="Disordered" evidence="15">
    <location>
        <begin position="1"/>
        <end position="20"/>
    </location>
</feature>
<comment type="pathway">
    <text evidence="2 14">Lipid metabolism; fatty acid biosynthesis.</text>
</comment>
<feature type="transmembrane region" description="Helical" evidence="14">
    <location>
        <begin position="35"/>
        <end position="56"/>
    </location>
</feature>
<dbReference type="GO" id="GO:0030148">
    <property type="term" value="P:sphingolipid biosynthetic process"/>
    <property type="evidence" value="ECO:0007669"/>
    <property type="project" value="TreeGrafter"/>
</dbReference>
<evidence type="ECO:0000256" key="12">
    <source>
        <dbReference type="ARBA" id="ARBA00023239"/>
    </source>
</evidence>
<organism evidence="16 17">
    <name type="scientific">Neohortaea acidophila</name>
    <dbReference type="NCBI Taxonomy" id="245834"/>
    <lineage>
        <taxon>Eukaryota</taxon>
        <taxon>Fungi</taxon>
        <taxon>Dikarya</taxon>
        <taxon>Ascomycota</taxon>
        <taxon>Pezizomycotina</taxon>
        <taxon>Dothideomycetes</taxon>
        <taxon>Dothideomycetidae</taxon>
        <taxon>Mycosphaerellales</taxon>
        <taxon>Teratosphaeriaceae</taxon>
        <taxon>Neohortaea</taxon>
    </lineage>
</organism>
<keyword evidence="14" id="KW-0256">Endoplasmic reticulum</keyword>
<evidence type="ECO:0000313" key="17">
    <source>
        <dbReference type="Proteomes" id="UP000799767"/>
    </source>
</evidence>
<keyword evidence="10 14" id="KW-0472">Membrane</keyword>
<dbReference type="PANTHER" id="PTHR11035">
    <property type="entry name" value="VERY-LONG-CHAIN (3R)-3-HYDROXYACYL-COA DEHYDRATASE"/>
    <property type="match status" value="1"/>
</dbReference>
<proteinExistence type="inferred from homology"/>
<dbReference type="GO" id="GO:0030497">
    <property type="term" value="P:fatty acid elongation"/>
    <property type="evidence" value="ECO:0007669"/>
    <property type="project" value="TreeGrafter"/>
</dbReference>
<dbReference type="GO" id="GO:0042761">
    <property type="term" value="P:very long-chain fatty acid biosynthetic process"/>
    <property type="evidence" value="ECO:0007669"/>
    <property type="project" value="TreeGrafter"/>
</dbReference>
<evidence type="ECO:0000256" key="7">
    <source>
        <dbReference type="ARBA" id="ARBA00022832"/>
    </source>
</evidence>
<evidence type="ECO:0000256" key="6">
    <source>
        <dbReference type="ARBA" id="ARBA00022692"/>
    </source>
</evidence>
<feature type="transmembrane region" description="Helical" evidence="14">
    <location>
        <begin position="198"/>
        <end position="217"/>
    </location>
</feature>
<accession>A0A6A6Q1X2</accession>
<sequence length="232" mass="26264">MDRPKDSQKPAKSSAAAPKPDEEGVFSLGTLYLLFYNWVSAVLWAALLGRVILALVNDDYMHVYERAGFFAKWTQTLAAMEVLHSIFGIVRAPVATTVMQVASRFLLVWLIVDKFPALAHSSLAYTTMLLAWSITEVIRYSYFTASLAYGSAPDWLKWLRYNTFLVLYPLGIGSEVWMVCLACEPARKVHPFFERCCWGVLAFYAPGAYVLFTHMLAQRKKVMRQLGKAKTK</sequence>
<keyword evidence="17" id="KW-1185">Reference proteome</keyword>
<comment type="catalytic activity">
    <reaction evidence="13 14">
        <text>a very-long-chain (3R)-3-hydroxyacyl-CoA = a very-long-chain (2E)-enoyl-CoA + H2O</text>
        <dbReference type="Rhea" id="RHEA:45812"/>
        <dbReference type="ChEBI" id="CHEBI:15377"/>
        <dbReference type="ChEBI" id="CHEBI:83728"/>
        <dbReference type="ChEBI" id="CHEBI:85440"/>
        <dbReference type="EC" id="4.2.1.134"/>
    </reaction>
</comment>
<evidence type="ECO:0000256" key="8">
    <source>
        <dbReference type="ARBA" id="ARBA00022989"/>
    </source>
</evidence>
<evidence type="ECO:0000256" key="13">
    <source>
        <dbReference type="ARBA" id="ARBA00036671"/>
    </source>
</evidence>
<evidence type="ECO:0000256" key="11">
    <source>
        <dbReference type="ARBA" id="ARBA00023160"/>
    </source>
</evidence>
<feature type="transmembrane region" description="Helical" evidence="14">
    <location>
        <begin position="118"/>
        <end position="138"/>
    </location>
</feature>
<dbReference type="PANTHER" id="PTHR11035:SF3">
    <property type="entry name" value="VERY-LONG-CHAIN (3R)-3-HYDROXYACYL-COA DEHYDRATASE"/>
    <property type="match status" value="1"/>
</dbReference>
<keyword evidence="12 14" id="KW-0456">Lyase</keyword>
<gene>
    <name evidence="16" type="ORF">BDY17DRAFT_291412</name>
</gene>
<dbReference type="OrthoDB" id="46988at2759"/>
<feature type="transmembrane region" description="Helical" evidence="14">
    <location>
        <begin position="89"/>
        <end position="112"/>
    </location>
</feature>
<comment type="similarity">
    <text evidence="3 14">Belongs to the very long-chain fatty acids dehydratase HACD family.</text>
</comment>
<dbReference type="RefSeq" id="XP_033592959.1">
    <property type="nucleotide sequence ID" value="XM_033732661.1"/>
</dbReference>
<protein>
    <recommendedName>
        <fullName evidence="4 14">Very-long-chain (3R)-3-hydroxyacyl-CoA dehydratase</fullName>
        <ecNumber evidence="4 14">4.2.1.134</ecNumber>
    </recommendedName>
</protein>
<dbReference type="EMBL" id="MU001632">
    <property type="protein sequence ID" value="KAF2486390.1"/>
    <property type="molecule type" value="Genomic_DNA"/>
</dbReference>
<keyword evidence="5 14" id="KW-0444">Lipid biosynthesis</keyword>
<dbReference type="Pfam" id="PF04387">
    <property type="entry name" value="PTPLA"/>
    <property type="match status" value="1"/>
</dbReference>
<keyword evidence="7 14" id="KW-0276">Fatty acid metabolism</keyword>
<dbReference type="GO" id="GO:0005789">
    <property type="term" value="C:endoplasmic reticulum membrane"/>
    <property type="evidence" value="ECO:0007669"/>
    <property type="project" value="UniProtKB-SubCell"/>
</dbReference>
<name>A0A6A6Q1X2_9PEZI</name>
<dbReference type="EC" id="4.2.1.134" evidence="4 14"/>
<dbReference type="InterPro" id="IPR007482">
    <property type="entry name" value="Tyr_Pase-like_PTPLA"/>
</dbReference>
<feature type="transmembrane region" description="Helical" evidence="14">
    <location>
        <begin position="159"/>
        <end position="178"/>
    </location>
</feature>
<evidence type="ECO:0000256" key="2">
    <source>
        <dbReference type="ARBA" id="ARBA00005194"/>
    </source>
</evidence>
<evidence type="ECO:0000256" key="3">
    <source>
        <dbReference type="ARBA" id="ARBA00007811"/>
    </source>
</evidence>